<dbReference type="InterPro" id="IPR006917">
    <property type="entry name" value="SOUL_heme-bd"/>
</dbReference>
<dbReference type="InterPro" id="IPR011256">
    <property type="entry name" value="Reg_factor_effector_dom_sf"/>
</dbReference>
<name>A0A3P9CS75_9CICH</name>
<proteinExistence type="inferred from homology"/>
<evidence type="ECO:0000313" key="3">
    <source>
        <dbReference type="Proteomes" id="UP000265160"/>
    </source>
</evidence>
<sequence length="210" mass="23493">RVYVLVVIIILVKMAQVVFALLAVFLVSLCTGQDFCPKEKCPHFCFCCVQDFEVRLYGATDWITTKLDSTRIRDYLAANSRLKTYVKRQAEAGFEIPDDCWPVLVTVTEGEGDPKMSVSWFVPSGGKKGEIYDPLVKLETKPEATIYVRVFGGAPSTETGQENTKTLREALAKTGKTFDPSTHAAATYESYFSFTHHNEIWISAASQQQN</sequence>
<evidence type="ECO:0000313" key="2">
    <source>
        <dbReference type="Ensembl" id="ENSMZEP00005025188.1"/>
    </source>
</evidence>
<dbReference type="PANTHER" id="PTHR11220">
    <property type="entry name" value="HEME-BINDING PROTEIN-RELATED"/>
    <property type="match status" value="1"/>
</dbReference>
<dbReference type="GO" id="GO:0005737">
    <property type="term" value="C:cytoplasm"/>
    <property type="evidence" value="ECO:0007669"/>
    <property type="project" value="TreeGrafter"/>
</dbReference>
<dbReference type="Ensembl" id="ENSMZET00005026007.1">
    <property type="protein sequence ID" value="ENSMZEP00005025188.1"/>
    <property type="gene ID" value="ENSMZEG00005018802.1"/>
</dbReference>
<dbReference type="STRING" id="106582.ENSMZEP00005025188"/>
<evidence type="ECO:0000256" key="1">
    <source>
        <dbReference type="ARBA" id="ARBA00009817"/>
    </source>
</evidence>
<dbReference type="AlphaFoldDB" id="A0A3P9CS75"/>
<organism evidence="2 3">
    <name type="scientific">Maylandia zebra</name>
    <name type="common">zebra mbuna</name>
    <dbReference type="NCBI Taxonomy" id="106582"/>
    <lineage>
        <taxon>Eukaryota</taxon>
        <taxon>Metazoa</taxon>
        <taxon>Chordata</taxon>
        <taxon>Craniata</taxon>
        <taxon>Vertebrata</taxon>
        <taxon>Euteleostomi</taxon>
        <taxon>Actinopterygii</taxon>
        <taxon>Neopterygii</taxon>
        <taxon>Teleostei</taxon>
        <taxon>Neoteleostei</taxon>
        <taxon>Acanthomorphata</taxon>
        <taxon>Ovalentaria</taxon>
        <taxon>Cichlomorphae</taxon>
        <taxon>Cichliformes</taxon>
        <taxon>Cichlidae</taxon>
        <taxon>African cichlids</taxon>
        <taxon>Pseudocrenilabrinae</taxon>
        <taxon>Haplochromini</taxon>
        <taxon>Maylandia</taxon>
        <taxon>Maylandia zebra complex</taxon>
    </lineage>
</organism>
<dbReference type="Gene3D" id="3.20.80.10">
    <property type="entry name" value="Regulatory factor, effector binding domain"/>
    <property type="match status" value="1"/>
</dbReference>
<dbReference type="Pfam" id="PF04832">
    <property type="entry name" value="SOUL"/>
    <property type="match status" value="1"/>
</dbReference>
<protein>
    <submittedName>
        <fullName evidence="2">Heme-binding protein 2-like</fullName>
    </submittedName>
</protein>
<keyword evidence="3" id="KW-1185">Reference proteome</keyword>
<accession>A0A3P9CS75</accession>
<reference evidence="2" key="2">
    <citation type="submission" date="2025-08" db="UniProtKB">
        <authorList>
            <consortium name="Ensembl"/>
        </authorList>
    </citation>
    <scope>IDENTIFICATION</scope>
</reference>
<dbReference type="GO" id="GO:0020037">
    <property type="term" value="F:heme binding"/>
    <property type="evidence" value="ECO:0007669"/>
    <property type="project" value="TreeGrafter"/>
</dbReference>
<reference evidence="2" key="3">
    <citation type="submission" date="2025-09" db="UniProtKB">
        <authorList>
            <consortium name="Ensembl"/>
        </authorList>
    </citation>
    <scope>IDENTIFICATION</scope>
</reference>
<dbReference type="PANTHER" id="PTHR11220:SF69">
    <property type="entry name" value="HEME-BINDING PROTEIN 2"/>
    <property type="match status" value="1"/>
</dbReference>
<comment type="similarity">
    <text evidence="1">Belongs to the HEBP family.</text>
</comment>
<dbReference type="GeneTree" id="ENSGT00940000170402"/>
<reference evidence="2 3" key="1">
    <citation type="journal article" date="2014" name="Nature">
        <title>The genomic substrate for adaptive radiation in African cichlid fish.</title>
        <authorList>
            <person name="Brawand D."/>
            <person name="Wagner C.E."/>
            <person name="Li Y.I."/>
            <person name="Malinsky M."/>
            <person name="Keller I."/>
            <person name="Fan S."/>
            <person name="Simakov O."/>
            <person name="Ng A.Y."/>
            <person name="Lim Z.W."/>
            <person name="Bezault E."/>
            <person name="Turner-Maier J."/>
            <person name="Johnson J."/>
            <person name="Alcazar R."/>
            <person name="Noh H.J."/>
            <person name="Russell P."/>
            <person name="Aken B."/>
            <person name="Alfoldi J."/>
            <person name="Amemiya C."/>
            <person name="Azzouzi N."/>
            <person name="Baroiller J.F."/>
            <person name="Barloy-Hubler F."/>
            <person name="Berlin A."/>
            <person name="Bloomquist R."/>
            <person name="Carleton K.L."/>
            <person name="Conte M.A."/>
            <person name="D'Cotta H."/>
            <person name="Eshel O."/>
            <person name="Gaffney L."/>
            <person name="Galibert F."/>
            <person name="Gante H.F."/>
            <person name="Gnerre S."/>
            <person name="Greuter L."/>
            <person name="Guyon R."/>
            <person name="Haddad N.S."/>
            <person name="Haerty W."/>
            <person name="Harris R.M."/>
            <person name="Hofmann H.A."/>
            <person name="Hourlier T."/>
            <person name="Hulata G."/>
            <person name="Jaffe D.B."/>
            <person name="Lara M."/>
            <person name="Lee A.P."/>
            <person name="MacCallum I."/>
            <person name="Mwaiko S."/>
            <person name="Nikaido M."/>
            <person name="Nishihara H."/>
            <person name="Ozouf-Costaz C."/>
            <person name="Penman D.J."/>
            <person name="Przybylski D."/>
            <person name="Rakotomanga M."/>
            <person name="Renn S.C.P."/>
            <person name="Ribeiro F.J."/>
            <person name="Ron M."/>
            <person name="Salzburger W."/>
            <person name="Sanchez-Pulido L."/>
            <person name="Santos M.E."/>
            <person name="Searle S."/>
            <person name="Sharpe T."/>
            <person name="Swofford R."/>
            <person name="Tan F.J."/>
            <person name="Williams L."/>
            <person name="Young S."/>
            <person name="Yin S."/>
            <person name="Okada N."/>
            <person name="Kocher T.D."/>
            <person name="Miska E.A."/>
            <person name="Lander E.S."/>
            <person name="Venkatesh B."/>
            <person name="Fernald R.D."/>
            <person name="Meyer A."/>
            <person name="Ponting C.P."/>
            <person name="Streelman J.T."/>
            <person name="Lindblad-Toh K."/>
            <person name="Seehausen O."/>
            <person name="Di Palma F."/>
        </authorList>
    </citation>
    <scope>NUCLEOTIDE SEQUENCE</scope>
</reference>
<dbReference type="Proteomes" id="UP000265160">
    <property type="component" value="LG13"/>
</dbReference>
<dbReference type="SUPFAM" id="SSF55136">
    <property type="entry name" value="Probable bacterial effector-binding domain"/>
    <property type="match status" value="1"/>
</dbReference>